<dbReference type="Gene3D" id="2.60.120.280">
    <property type="entry name" value="Regulatory protein AraC"/>
    <property type="match status" value="1"/>
</dbReference>
<dbReference type="Pfam" id="PF02311">
    <property type="entry name" value="AraC_binding"/>
    <property type="match status" value="1"/>
</dbReference>
<dbReference type="InterPro" id="IPR009057">
    <property type="entry name" value="Homeodomain-like_sf"/>
</dbReference>
<dbReference type="SUPFAM" id="SSF46689">
    <property type="entry name" value="Homeodomain-like"/>
    <property type="match status" value="2"/>
</dbReference>
<comment type="caution">
    <text evidence="5">The sequence shown here is derived from an EMBL/GenBank/DDBJ whole genome shotgun (WGS) entry which is preliminary data.</text>
</comment>
<name>A0ABV8SBU4_9BACL</name>
<gene>
    <name evidence="5" type="ORF">ACFO1S_13520</name>
</gene>
<evidence type="ECO:0000259" key="4">
    <source>
        <dbReference type="PROSITE" id="PS01124"/>
    </source>
</evidence>
<keyword evidence="3" id="KW-0804">Transcription</keyword>
<keyword evidence="2" id="KW-0238">DNA-binding</keyword>
<evidence type="ECO:0000256" key="3">
    <source>
        <dbReference type="ARBA" id="ARBA00023163"/>
    </source>
</evidence>
<dbReference type="InterPro" id="IPR018060">
    <property type="entry name" value="HTH_AraC"/>
</dbReference>
<dbReference type="PROSITE" id="PS01124">
    <property type="entry name" value="HTH_ARAC_FAMILY_2"/>
    <property type="match status" value="1"/>
</dbReference>
<dbReference type="InterPro" id="IPR050204">
    <property type="entry name" value="AraC_XylS_family_regulators"/>
</dbReference>
<dbReference type="InterPro" id="IPR003313">
    <property type="entry name" value="AraC-bd"/>
</dbReference>
<keyword evidence="6" id="KW-1185">Reference proteome</keyword>
<proteinExistence type="predicted"/>
<accession>A0ABV8SBU4</accession>
<reference evidence="6" key="1">
    <citation type="journal article" date="2019" name="Int. J. Syst. Evol. Microbiol.">
        <title>The Global Catalogue of Microorganisms (GCM) 10K type strain sequencing project: providing services to taxonomists for standard genome sequencing and annotation.</title>
        <authorList>
            <consortium name="The Broad Institute Genomics Platform"/>
            <consortium name="The Broad Institute Genome Sequencing Center for Infectious Disease"/>
            <person name="Wu L."/>
            <person name="Ma J."/>
        </authorList>
    </citation>
    <scope>NUCLEOTIDE SEQUENCE [LARGE SCALE GENOMIC DNA]</scope>
    <source>
        <strain evidence="6">CGMCC 4.1641</strain>
    </source>
</reference>
<sequence>MPSYREKASHDWTGDSIRTMVTPSAFAKASLYYVQETGRFRTMSSYYTEREHLDSYLVVYTTNGRGYLNYGDKRYTLTPGQLFFIDCRKYQYYYTDPGELWEMLWVHYNGSSSPGYYDRFSACGSPVVSLSAQSGIPAILEEIVELYQGKTFQTELSGSRLIVDLLTELLLTVHNREASSAPGIPTLIRDVMKHYDRQYGERLTLDGVSAAFSVDKYHLSKEFKRYTGFSPNEYLITVRINRAKELLRFTDMPVAEIAAGVGVDNVSHFISLFRSRETSTPLAYRKIWRQR</sequence>
<evidence type="ECO:0000313" key="6">
    <source>
        <dbReference type="Proteomes" id="UP001595755"/>
    </source>
</evidence>
<protein>
    <submittedName>
        <fullName evidence="5">AraC family transcriptional regulator</fullName>
    </submittedName>
</protein>
<dbReference type="Proteomes" id="UP001595755">
    <property type="component" value="Unassembled WGS sequence"/>
</dbReference>
<dbReference type="SUPFAM" id="SSF51215">
    <property type="entry name" value="Regulatory protein AraC"/>
    <property type="match status" value="1"/>
</dbReference>
<feature type="domain" description="HTH araC/xylS-type" evidence="4">
    <location>
        <begin position="189"/>
        <end position="287"/>
    </location>
</feature>
<dbReference type="SMART" id="SM00342">
    <property type="entry name" value="HTH_ARAC"/>
    <property type="match status" value="1"/>
</dbReference>
<dbReference type="RefSeq" id="WP_204604845.1">
    <property type="nucleotide sequence ID" value="NZ_JBHSED010000023.1"/>
</dbReference>
<dbReference type="Gene3D" id="1.10.10.60">
    <property type="entry name" value="Homeodomain-like"/>
    <property type="match status" value="2"/>
</dbReference>
<dbReference type="Pfam" id="PF12833">
    <property type="entry name" value="HTH_18"/>
    <property type="match status" value="1"/>
</dbReference>
<dbReference type="PANTHER" id="PTHR46796">
    <property type="entry name" value="HTH-TYPE TRANSCRIPTIONAL ACTIVATOR RHAS-RELATED"/>
    <property type="match status" value="1"/>
</dbReference>
<keyword evidence="1" id="KW-0805">Transcription regulation</keyword>
<evidence type="ECO:0000313" key="5">
    <source>
        <dbReference type="EMBL" id="MFC4304442.1"/>
    </source>
</evidence>
<dbReference type="InterPro" id="IPR037923">
    <property type="entry name" value="HTH-like"/>
</dbReference>
<organism evidence="5 6">
    <name type="scientific">Cohnella boryungensis</name>
    <dbReference type="NCBI Taxonomy" id="768479"/>
    <lineage>
        <taxon>Bacteria</taxon>
        <taxon>Bacillati</taxon>
        <taxon>Bacillota</taxon>
        <taxon>Bacilli</taxon>
        <taxon>Bacillales</taxon>
        <taxon>Paenibacillaceae</taxon>
        <taxon>Cohnella</taxon>
    </lineage>
</organism>
<evidence type="ECO:0000256" key="2">
    <source>
        <dbReference type="ARBA" id="ARBA00023125"/>
    </source>
</evidence>
<evidence type="ECO:0000256" key="1">
    <source>
        <dbReference type="ARBA" id="ARBA00023015"/>
    </source>
</evidence>
<dbReference type="EMBL" id="JBHSED010000023">
    <property type="protein sequence ID" value="MFC4304442.1"/>
    <property type="molecule type" value="Genomic_DNA"/>
</dbReference>